<dbReference type="PANTHER" id="PTHR30290:SF9">
    <property type="entry name" value="OLIGOPEPTIDE-BINDING PROTEIN APPA"/>
    <property type="match status" value="1"/>
</dbReference>
<keyword evidence="2" id="KW-0813">Transport</keyword>
<dbReference type="InterPro" id="IPR039424">
    <property type="entry name" value="SBP_5"/>
</dbReference>
<evidence type="ECO:0000256" key="2">
    <source>
        <dbReference type="ARBA" id="ARBA00022448"/>
    </source>
</evidence>
<dbReference type="Gene3D" id="3.40.190.10">
    <property type="entry name" value="Periplasmic binding protein-like II"/>
    <property type="match status" value="1"/>
</dbReference>
<comment type="similarity">
    <text evidence="1">Belongs to the bacterial solute-binding protein 5 family.</text>
</comment>
<evidence type="ECO:0000256" key="1">
    <source>
        <dbReference type="ARBA" id="ARBA00005695"/>
    </source>
</evidence>
<evidence type="ECO:0000259" key="6">
    <source>
        <dbReference type="Pfam" id="PF00496"/>
    </source>
</evidence>
<dbReference type="PROSITE" id="PS51257">
    <property type="entry name" value="PROKAR_LIPOPROTEIN"/>
    <property type="match status" value="1"/>
</dbReference>
<feature type="region of interest" description="Disordered" evidence="4">
    <location>
        <begin position="28"/>
        <end position="49"/>
    </location>
</feature>
<sequence length="536" mass="59842">MKKRLIAATAGILTLSMALSGCGGVFQGKEGGTQNSETSSGSTEDGGTAKDSIVIRLMRDPDHCFTGEYANQNTQEPVQRMVVEALTQENYTDKSQVDPLLAESWQADEDGMGVTFHLRDDVYFHNGEKMTADDVVYSYATLAADSSIATVYPWIDFAGTEKVDDLTVHVPMNDFNITWEDDLQFVGIYCKSYTEANKDNPDLYMKGCVGTGPYRIVSWTTNDSVVLEKNEEYWGEEAIIDHVTFRVISEASVALMELQTGGIDVIFDAEYTDAMDIENDPESDFRVYSQMQQLQAFLGFNMHSSHVADIKVRQAICMAIDRDALIAGTFDGAGHVPLCVVPEVAEAVYYWTEEDYPLSYDPEKAKELLKEAGAENLELTILADSNDPLRKGAAEQIANMLKEVGITLNIKLLDGTVMGDTLVNESEQYDLFVRRNGGSPAPGGVAATIINNIGNKCHHDDSPITAEMMDMLNEITTTADDEARLALWEEYQTRFPEEWLSYFPYQQGDNYVLCSKSLENVKWNTFVYNINEWYFK</sequence>
<gene>
    <name evidence="7" type="ORF">NQ502_08460</name>
</gene>
<dbReference type="Gene3D" id="3.90.76.10">
    <property type="entry name" value="Dipeptide-binding Protein, Domain 1"/>
    <property type="match status" value="1"/>
</dbReference>
<dbReference type="SUPFAM" id="SSF53850">
    <property type="entry name" value="Periplasmic binding protein-like II"/>
    <property type="match status" value="1"/>
</dbReference>
<protein>
    <submittedName>
        <fullName evidence="7">ABC transporter substrate-binding protein</fullName>
    </submittedName>
</protein>
<dbReference type="Pfam" id="PF00496">
    <property type="entry name" value="SBP_bac_5"/>
    <property type="match status" value="1"/>
</dbReference>
<evidence type="ECO:0000313" key="7">
    <source>
        <dbReference type="EMBL" id="UWP61047.1"/>
    </source>
</evidence>
<dbReference type="InterPro" id="IPR030678">
    <property type="entry name" value="Peptide/Ni-bd"/>
</dbReference>
<evidence type="ECO:0000256" key="3">
    <source>
        <dbReference type="ARBA" id="ARBA00022729"/>
    </source>
</evidence>
<feature type="signal peptide" evidence="5">
    <location>
        <begin position="1"/>
        <end position="20"/>
    </location>
</feature>
<reference evidence="7" key="1">
    <citation type="journal article" date="2022" name="Cell">
        <title>Design, construction, and in vivo augmentation of a complex gut microbiome.</title>
        <authorList>
            <person name="Cheng A.G."/>
            <person name="Ho P.Y."/>
            <person name="Aranda-Diaz A."/>
            <person name="Jain S."/>
            <person name="Yu F.B."/>
            <person name="Meng X."/>
            <person name="Wang M."/>
            <person name="Iakiviak M."/>
            <person name="Nagashima K."/>
            <person name="Zhao A."/>
            <person name="Murugkar P."/>
            <person name="Patil A."/>
            <person name="Atabakhsh K."/>
            <person name="Weakley A."/>
            <person name="Yan J."/>
            <person name="Brumbaugh A.R."/>
            <person name="Higginbottom S."/>
            <person name="Dimas A."/>
            <person name="Shiver A.L."/>
            <person name="Deutschbauer A."/>
            <person name="Neff N."/>
            <person name="Sonnenburg J.L."/>
            <person name="Huang K.C."/>
            <person name="Fischbach M.A."/>
        </authorList>
    </citation>
    <scope>NUCLEOTIDE SEQUENCE</scope>
    <source>
        <strain evidence="7">DSM 19829</strain>
    </source>
</reference>
<dbReference type="PIRSF" id="PIRSF002741">
    <property type="entry name" value="MppA"/>
    <property type="match status" value="1"/>
</dbReference>
<feature type="compositionally biased region" description="Low complexity" evidence="4">
    <location>
        <begin position="36"/>
        <end position="46"/>
    </location>
</feature>
<dbReference type="RefSeq" id="WP_028529573.1">
    <property type="nucleotide sequence ID" value="NZ_CABLBR010000028.1"/>
</dbReference>
<dbReference type="Proteomes" id="UP001060164">
    <property type="component" value="Chromosome"/>
</dbReference>
<dbReference type="CDD" id="cd00995">
    <property type="entry name" value="PBP2_NikA_DppA_OppA_like"/>
    <property type="match status" value="1"/>
</dbReference>
<evidence type="ECO:0000256" key="4">
    <source>
        <dbReference type="SAM" id="MobiDB-lite"/>
    </source>
</evidence>
<name>A0ABY5VL65_9FIRM</name>
<feature type="domain" description="Solute-binding protein family 5" evidence="6">
    <location>
        <begin position="97"/>
        <end position="442"/>
    </location>
</feature>
<evidence type="ECO:0000313" key="8">
    <source>
        <dbReference type="Proteomes" id="UP001060164"/>
    </source>
</evidence>
<keyword evidence="8" id="KW-1185">Reference proteome</keyword>
<dbReference type="InterPro" id="IPR000914">
    <property type="entry name" value="SBP_5_dom"/>
</dbReference>
<dbReference type="PANTHER" id="PTHR30290">
    <property type="entry name" value="PERIPLASMIC BINDING COMPONENT OF ABC TRANSPORTER"/>
    <property type="match status" value="1"/>
</dbReference>
<dbReference type="EMBL" id="CP102290">
    <property type="protein sequence ID" value="UWP61047.1"/>
    <property type="molecule type" value="Genomic_DNA"/>
</dbReference>
<organism evidence="7 8">
    <name type="scientific">Ruminococcus gauvreauii</name>
    <dbReference type="NCBI Taxonomy" id="438033"/>
    <lineage>
        <taxon>Bacteria</taxon>
        <taxon>Bacillati</taxon>
        <taxon>Bacillota</taxon>
        <taxon>Clostridia</taxon>
        <taxon>Eubacteriales</taxon>
        <taxon>Oscillospiraceae</taxon>
        <taxon>Ruminococcus</taxon>
    </lineage>
</organism>
<evidence type="ECO:0000256" key="5">
    <source>
        <dbReference type="SAM" id="SignalP"/>
    </source>
</evidence>
<accession>A0ABY5VL65</accession>
<feature type="chain" id="PRO_5047076289" evidence="5">
    <location>
        <begin position="21"/>
        <end position="536"/>
    </location>
</feature>
<dbReference type="Gene3D" id="3.10.105.10">
    <property type="entry name" value="Dipeptide-binding Protein, Domain 3"/>
    <property type="match status" value="1"/>
</dbReference>
<proteinExistence type="inferred from homology"/>
<keyword evidence="3 5" id="KW-0732">Signal</keyword>